<dbReference type="SUPFAM" id="SSF48452">
    <property type="entry name" value="TPR-like"/>
    <property type="match status" value="2"/>
</dbReference>
<gene>
    <name evidence="2" type="ORF">CQ405_08605</name>
</gene>
<dbReference type="PROSITE" id="PS50005">
    <property type="entry name" value="TPR"/>
    <property type="match status" value="1"/>
</dbReference>
<sequence>MICYIEGLAFKEENAKENFLILKGFEEKKSDRARAIDTFESLYDMTKKSEYLKEAVQLSYMFRNDKIHELIKIEDKNLSKDTNYLRVKTAYFLDIGDNLKALEVAKKLVELEPVSRNYSFLALAQEKLGLYNDSLQSYKKSYELNPNENTLLDLSNIYIDKLNDEDSAIKELETYRKLKGCTANICVKLVDIYEKYSRYLEIIEIYKDLYEQTKNQVFLETIINFYLYTKDYQNAIDILKKYGNNNKLLVEIYGFIKDYDKAIDTAKNSYESTKDIEFLAMKAIYLYEKYESNISDEVLYEILLNFEKSANQLDNDVYQNYYGYLLIDYDINIKKGLELIEKAILKEPESPYYLDSLAWGYYKLNECEKANQIMQKINDEEFFNNKEGKLHMKAIEKCLKGKK</sequence>
<proteinExistence type="predicted"/>
<evidence type="ECO:0000256" key="1">
    <source>
        <dbReference type="PROSITE-ProRule" id="PRU00339"/>
    </source>
</evidence>
<dbReference type="Gene3D" id="1.25.40.10">
    <property type="entry name" value="Tetratricopeptide repeat domain"/>
    <property type="match status" value="2"/>
</dbReference>
<name>A0A2P8QYH6_9BACT</name>
<protein>
    <submittedName>
        <fullName evidence="2">Uncharacterized protein</fullName>
    </submittedName>
</protein>
<dbReference type="InterPro" id="IPR019734">
    <property type="entry name" value="TPR_rpt"/>
</dbReference>
<keyword evidence="1" id="KW-0802">TPR repeat</keyword>
<organism evidence="2 3">
    <name type="scientific">Campylobacter blaseri</name>
    <dbReference type="NCBI Taxonomy" id="2042961"/>
    <lineage>
        <taxon>Bacteria</taxon>
        <taxon>Pseudomonadati</taxon>
        <taxon>Campylobacterota</taxon>
        <taxon>Epsilonproteobacteria</taxon>
        <taxon>Campylobacterales</taxon>
        <taxon>Campylobacteraceae</taxon>
        <taxon>Campylobacter</taxon>
    </lineage>
</organism>
<comment type="caution">
    <text evidence="2">The sequence shown here is derived from an EMBL/GenBank/DDBJ whole genome shotgun (WGS) entry which is preliminary data.</text>
</comment>
<keyword evidence="3" id="KW-1185">Reference proteome</keyword>
<dbReference type="InterPro" id="IPR011990">
    <property type="entry name" value="TPR-like_helical_dom_sf"/>
</dbReference>
<dbReference type="AlphaFoldDB" id="A0A2P8QYH6"/>
<evidence type="ECO:0000313" key="2">
    <source>
        <dbReference type="EMBL" id="PSM51282.1"/>
    </source>
</evidence>
<reference evidence="3" key="1">
    <citation type="submission" date="2017-10" db="EMBL/GenBank/DDBJ databases">
        <title>Campylobacter species from seals.</title>
        <authorList>
            <person name="Gilbert M.J."/>
            <person name="Zomer A.L."/>
            <person name="Timmerman A.J."/>
            <person name="Duim B."/>
            <person name="Wagenaar J.A."/>
        </authorList>
    </citation>
    <scope>NUCLEOTIDE SEQUENCE [LARGE SCALE GENOMIC DNA]</scope>
    <source>
        <strain evidence="3">17S00004-5</strain>
    </source>
</reference>
<dbReference type="EMBL" id="PDHH01000009">
    <property type="protein sequence ID" value="PSM51282.1"/>
    <property type="molecule type" value="Genomic_DNA"/>
</dbReference>
<feature type="repeat" description="TPR" evidence="1">
    <location>
        <begin position="115"/>
        <end position="148"/>
    </location>
</feature>
<accession>A0A2P8QYH6</accession>
<dbReference type="Proteomes" id="UP000240535">
    <property type="component" value="Unassembled WGS sequence"/>
</dbReference>
<evidence type="ECO:0000313" key="3">
    <source>
        <dbReference type="Proteomes" id="UP000240535"/>
    </source>
</evidence>